<dbReference type="OrthoDB" id="303106at2759"/>
<reference evidence="2" key="1">
    <citation type="submission" date="2021-01" db="EMBL/GenBank/DDBJ databases">
        <authorList>
            <consortium name="Genoscope - CEA"/>
            <person name="William W."/>
        </authorList>
    </citation>
    <scope>NUCLEOTIDE SEQUENCE</scope>
</reference>
<evidence type="ECO:0000313" key="2">
    <source>
        <dbReference type="EMBL" id="CAD8189894.1"/>
    </source>
</evidence>
<protein>
    <submittedName>
        <fullName evidence="2">Uncharacterized protein</fullName>
    </submittedName>
</protein>
<dbReference type="AlphaFoldDB" id="A0A8S1WI76"/>
<dbReference type="Proteomes" id="UP000683925">
    <property type="component" value="Unassembled WGS sequence"/>
</dbReference>
<gene>
    <name evidence="2" type="ORF">POCTA_138.1.T0960060</name>
</gene>
<feature type="coiled-coil region" evidence="1">
    <location>
        <begin position="350"/>
        <end position="393"/>
    </location>
</feature>
<dbReference type="EMBL" id="CAJJDP010000095">
    <property type="protein sequence ID" value="CAD8189894.1"/>
    <property type="molecule type" value="Genomic_DNA"/>
</dbReference>
<name>A0A8S1WI76_PAROT</name>
<comment type="caution">
    <text evidence="2">The sequence shown here is derived from an EMBL/GenBank/DDBJ whole genome shotgun (WGS) entry which is preliminary data.</text>
</comment>
<keyword evidence="3" id="KW-1185">Reference proteome</keyword>
<sequence>MKNIDPNVVFVKKDKWDYELLEPIPCKQIEVPNFVPISTVAQTTIQLPTVYIHSNIVYPDENEYSCDEEDLEAAINPKVMQQLDLRRHLTSNRNYSKQYSLLNTLEYDETYYNKKVERLQRPLLRVFMRAQENDYRMNVAFRPSKAYKQKRQKHLDIHSIDVAREILLNENLIALNLVRQIKQRELLKLQLIKEEEFNFVNSFNNCNDIFGNLKELKRFYRPDEQLEQQQRDNRNKVFESCSNNECSYQFYSIPLSTELIDFMDEQYQQIKEKSVVWPKNPTMLQQWDLDIYSKLGVHQQNKQLIYTNNNRTLLIADRTKKNKKKVKLMLVDRNRASIFDGVRANFDHFYAHYQKVNQKQEQIIDQQRRECQKVRFDKQRKEHQLKLQQKKEELRQSLRFKMRILQDLDQPICTIKIKHSDELKFQLVKDIHYNSQVILM</sequence>
<proteinExistence type="predicted"/>
<accession>A0A8S1WI76</accession>
<evidence type="ECO:0000256" key="1">
    <source>
        <dbReference type="SAM" id="Coils"/>
    </source>
</evidence>
<dbReference type="OMA" id="QRRECQK"/>
<evidence type="ECO:0000313" key="3">
    <source>
        <dbReference type="Proteomes" id="UP000683925"/>
    </source>
</evidence>
<keyword evidence="1" id="KW-0175">Coiled coil</keyword>
<organism evidence="2 3">
    <name type="scientific">Paramecium octaurelia</name>
    <dbReference type="NCBI Taxonomy" id="43137"/>
    <lineage>
        <taxon>Eukaryota</taxon>
        <taxon>Sar</taxon>
        <taxon>Alveolata</taxon>
        <taxon>Ciliophora</taxon>
        <taxon>Intramacronucleata</taxon>
        <taxon>Oligohymenophorea</taxon>
        <taxon>Peniculida</taxon>
        <taxon>Parameciidae</taxon>
        <taxon>Paramecium</taxon>
    </lineage>
</organism>